<evidence type="ECO:0000259" key="15">
    <source>
        <dbReference type="PROSITE" id="PS50112"/>
    </source>
</evidence>
<keyword evidence="17" id="KW-1185">Reference proteome</keyword>
<dbReference type="InterPro" id="IPR000014">
    <property type="entry name" value="PAS"/>
</dbReference>
<evidence type="ECO:0000256" key="2">
    <source>
        <dbReference type="ARBA" id="ARBA00022475"/>
    </source>
</evidence>
<dbReference type="Pfam" id="PF08447">
    <property type="entry name" value="PAS_3"/>
    <property type="match status" value="1"/>
</dbReference>
<dbReference type="AlphaFoldDB" id="A0A5C1DFX3"/>
<dbReference type="FunFam" id="1.10.287.950:FF:000001">
    <property type="entry name" value="Methyl-accepting chemotaxis sensory transducer"/>
    <property type="match status" value="1"/>
</dbReference>
<keyword evidence="6 13" id="KW-0812">Transmembrane</keyword>
<dbReference type="InterPro" id="IPR001610">
    <property type="entry name" value="PAC"/>
</dbReference>
<dbReference type="GO" id="GO:0005886">
    <property type="term" value="C:plasma membrane"/>
    <property type="evidence" value="ECO:0007669"/>
    <property type="project" value="UniProtKB-SubCell"/>
</dbReference>
<accession>A0A5C1DFX3</accession>
<feature type="transmembrane region" description="Helical" evidence="13">
    <location>
        <begin position="163"/>
        <end position="184"/>
    </location>
</feature>
<evidence type="ECO:0000313" key="17">
    <source>
        <dbReference type="Proteomes" id="UP000322079"/>
    </source>
</evidence>
<dbReference type="PROSITE" id="PS50111">
    <property type="entry name" value="CHEMOTAXIS_TRANSDUC_2"/>
    <property type="match status" value="1"/>
</dbReference>
<comment type="similarity">
    <text evidence="10">Belongs to the methyl-accepting chemotaxis (MCP) protein family.</text>
</comment>
<dbReference type="SUPFAM" id="SSF55785">
    <property type="entry name" value="PYP-like sensor domain (PAS domain)"/>
    <property type="match status" value="1"/>
</dbReference>
<dbReference type="Gene3D" id="1.10.287.950">
    <property type="entry name" value="Methyl-accepting chemotaxis protein"/>
    <property type="match status" value="1"/>
</dbReference>
<evidence type="ECO:0000256" key="10">
    <source>
        <dbReference type="ARBA" id="ARBA00029447"/>
    </source>
</evidence>
<dbReference type="CDD" id="cd00130">
    <property type="entry name" value="PAS"/>
    <property type="match status" value="1"/>
</dbReference>
<dbReference type="InterPro" id="IPR035965">
    <property type="entry name" value="PAS-like_dom_sf"/>
</dbReference>
<dbReference type="SMART" id="SM00086">
    <property type="entry name" value="PAC"/>
    <property type="match status" value="1"/>
</dbReference>
<dbReference type="EMBL" id="CP043473">
    <property type="protein sequence ID" value="QEL55631.1"/>
    <property type="molecule type" value="Genomic_DNA"/>
</dbReference>
<evidence type="ECO:0000256" key="11">
    <source>
        <dbReference type="PROSITE-ProRule" id="PRU00284"/>
    </source>
</evidence>
<reference evidence="16 17" key="1">
    <citation type="submission" date="2019-08" db="EMBL/GenBank/DDBJ databases">
        <title>Chromobacterium paludis, a novel bacterium isolated from a Maryland marsh pond.</title>
        <authorList>
            <person name="Blackburn M.B."/>
            <person name="Gundersen-Rindal D.E."/>
        </authorList>
    </citation>
    <scope>NUCLEOTIDE SEQUENCE [LARGE SCALE GENOMIC DNA]</scope>
    <source>
        <strain evidence="17">IIBBL 257-1</strain>
    </source>
</reference>
<evidence type="ECO:0000256" key="3">
    <source>
        <dbReference type="ARBA" id="ARBA00022481"/>
    </source>
</evidence>
<evidence type="ECO:0000256" key="13">
    <source>
        <dbReference type="SAM" id="Phobius"/>
    </source>
</evidence>
<keyword evidence="3" id="KW-0488">Methylation</keyword>
<keyword evidence="8 13" id="KW-0472">Membrane</keyword>
<proteinExistence type="inferred from homology"/>
<evidence type="ECO:0000256" key="9">
    <source>
        <dbReference type="ARBA" id="ARBA00023224"/>
    </source>
</evidence>
<feature type="transmembrane region" description="Helical" evidence="13">
    <location>
        <begin position="190"/>
        <end position="209"/>
    </location>
</feature>
<dbReference type="GO" id="GO:0052131">
    <property type="term" value="P:positive aerotaxis"/>
    <property type="evidence" value="ECO:0007669"/>
    <property type="project" value="UniProtKB-ARBA"/>
</dbReference>
<keyword evidence="4" id="KW-0145">Chemotaxis</keyword>
<evidence type="ECO:0000256" key="1">
    <source>
        <dbReference type="ARBA" id="ARBA00004429"/>
    </source>
</evidence>
<evidence type="ECO:0000256" key="4">
    <source>
        <dbReference type="ARBA" id="ARBA00022500"/>
    </source>
</evidence>
<evidence type="ECO:0000256" key="6">
    <source>
        <dbReference type="ARBA" id="ARBA00022692"/>
    </source>
</evidence>
<dbReference type="NCBIfam" id="TIGR00229">
    <property type="entry name" value="sensory_box"/>
    <property type="match status" value="1"/>
</dbReference>
<dbReference type="Proteomes" id="UP000322079">
    <property type="component" value="Chromosome"/>
</dbReference>
<comment type="subcellular location">
    <subcellularLocation>
        <location evidence="1">Cell inner membrane</location>
        <topology evidence="1">Multi-pass membrane protein</topology>
    </subcellularLocation>
</comment>
<dbReference type="Gene3D" id="3.30.450.20">
    <property type="entry name" value="PAS domain"/>
    <property type="match status" value="1"/>
</dbReference>
<sequence length="540" mass="58683">MAPPCPNLEGAPMRNNQPITDQEHHLDPKCPLVSLTDLKGVILHANQSFVEISGYRQDELLGQPHNLIRHPDMPAEAFEDMWRTLKADLPWRGIVKNRCKNGDFYWVEAYVTPLIEDGRKVGYMSVRTRPTPRQITEANALYQAVNHRSIRFPATRYRRDTSVTARLALMALLPALCFGAALCLGDHGRWLAAGAGVLAAPALGLWTWLGIVPPMKRSGEALLKIASGDLRFELDTRASSEFFRLLIGIQSMKVGLRAVFADILSIAGHVESQSHALNDQVDMANQRIHLGADSVRTMAAAIEQLTESVSEISLATQSSAGQATLTAEKVSQGLGQIVDTQTASLGVVSRMDSAQQLITELKSEVASIQNLAEIIKEIADQTNLLALNAAIEAARAGETGRGFAVVADEVRKLAERTSSSTVEITATVERIGTCTANTLSAMAMAAGEVQISHSLMNESRETYDAIQRSADGIQSSSRNIAAMLQQQEHSSSEVAGKIEEISQLVEQNSSSVESIHKAARQLGHTAQQLHAMTSRFEHSL</sequence>
<feature type="domain" description="Methyl-accepting transducer" evidence="14">
    <location>
        <begin position="266"/>
        <end position="502"/>
    </location>
</feature>
<dbReference type="Pfam" id="PF00015">
    <property type="entry name" value="MCPsignal"/>
    <property type="match status" value="1"/>
</dbReference>
<dbReference type="FunFam" id="3.30.450.20:FF:000046">
    <property type="entry name" value="Aerotaxis sensor receptor"/>
    <property type="match status" value="1"/>
</dbReference>
<dbReference type="PROSITE" id="PS50112">
    <property type="entry name" value="PAS"/>
    <property type="match status" value="1"/>
</dbReference>
<dbReference type="InterPro" id="IPR013655">
    <property type="entry name" value="PAS_fold_3"/>
</dbReference>
<dbReference type="SUPFAM" id="SSF58104">
    <property type="entry name" value="Methyl-accepting chemotaxis protein (MCP) signaling domain"/>
    <property type="match status" value="1"/>
</dbReference>
<feature type="region of interest" description="Disordered" evidence="12">
    <location>
        <begin position="1"/>
        <end position="25"/>
    </location>
</feature>
<dbReference type="KEGG" id="chrm:FYK34_08640"/>
<dbReference type="CDD" id="cd11386">
    <property type="entry name" value="MCP_signal"/>
    <property type="match status" value="1"/>
</dbReference>
<evidence type="ECO:0000313" key="16">
    <source>
        <dbReference type="EMBL" id="QEL55631.1"/>
    </source>
</evidence>
<gene>
    <name evidence="16" type="ORF">FYK34_08640</name>
</gene>
<dbReference type="PANTHER" id="PTHR32089:SF112">
    <property type="entry name" value="LYSOZYME-LIKE PROTEIN-RELATED"/>
    <property type="match status" value="1"/>
</dbReference>
<feature type="domain" description="PAS" evidence="15">
    <location>
        <begin position="33"/>
        <end position="88"/>
    </location>
</feature>
<evidence type="ECO:0000259" key="14">
    <source>
        <dbReference type="PROSITE" id="PS50111"/>
    </source>
</evidence>
<dbReference type="PANTHER" id="PTHR32089">
    <property type="entry name" value="METHYL-ACCEPTING CHEMOTAXIS PROTEIN MCPB"/>
    <property type="match status" value="1"/>
</dbReference>
<evidence type="ECO:0000256" key="7">
    <source>
        <dbReference type="ARBA" id="ARBA00022989"/>
    </source>
</evidence>
<keyword evidence="9 11" id="KW-0807">Transducer</keyword>
<evidence type="ECO:0000256" key="12">
    <source>
        <dbReference type="SAM" id="MobiDB-lite"/>
    </source>
</evidence>
<protein>
    <submittedName>
        <fullName evidence="16">Methyl-accepting chemotaxis protein</fullName>
    </submittedName>
</protein>
<keyword evidence="2" id="KW-1003">Cell membrane</keyword>
<dbReference type="SMART" id="SM00283">
    <property type="entry name" value="MA"/>
    <property type="match status" value="1"/>
</dbReference>
<dbReference type="SMART" id="SM00091">
    <property type="entry name" value="PAS"/>
    <property type="match status" value="1"/>
</dbReference>
<dbReference type="InterPro" id="IPR004089">
    <property type="entry name" value="MCPsignal_dom"/>
</dbReference>
<organism evidence="16 17">
    <name type="scientific">Chromobacterium paludis</name>
    <dbReference type="NCBI Taxonomy" id="2605945"/>
    <lineage>
        <taxon>Bacteria</taxon>
        <taxon>Pseudomonadati</taxon>
        <taxon>Pseudomonadota</taxon>
        <taxon>Betaproteobacteria</taxon>
        <taxon>Neisseriales</taxon>
        <taxon>Chromobacteriaceae</taxon>
        <taxon>Chromobacterium</taxon>
    </lineage>
</organism>
<name>A0A5C1DFX3_9NEIS</name>
<keyword evidence="5" id="KW-0997">Cell inner membrane</keyword>
<evidence type="ECO:0000256" key="5">
    <source>
        <dbReference type="ARBA" id="ARBA00022519"/>
    </source>
</evidence>
<dbReference type="GO" id="GO:0007165">
    <property type="term" value="P:signal transduction"/>
    <property type="evidence" value="ECO:0007669"/>
    <property type="project" value="UniProtKB-KW"/>
</dbReference>
<evidence type="ECO:0000256" key="8">
    <source>
        <dbReference type="ARBA" id="ARBA00023136"/>
    </source>
</evidence>
<keyword evidence="7 13" id="KW-1133">Transmembrane helix</keyword>